<organism evidence="8 9">
    <name type="scientific">Roridomyces roridus</name>
    <dbReference type="NCBI Taxonomy" id="1738132"/>
    <lineage>
        <taxon>Eukaryota</taxon>
        <taxon>Fungi</taxon>
        <taxon>Dikarya</taxon>
        <taxon>Basidiomycota</taxon>
        <taxon>Agaricomycotina</taxon>
        <taxon>Agaricomycetes</taxon>
        <taxon>Agaricomycetidae</taxon>
        <taxon>Agaricales</taxon>
        <taxon>Marasmiineae</taxon>
        <taxon>Mycenaceae</taxon>
        <taxon>Roridomyces</taxon>
    </lineage>
</organism>
<dbReference type="AlphaFoldDB" id="A0AAD7CA71"/>
<keyword evidence="5 7" id="KW-0472">Membrane</keyword>
<proteinExistence type="predicted"/>
<keyword evidence="3 7" id="KW-0812">Transmembrane</keyword>
<dbReference type="PANTHER" id="PTHR43791">
    <property type="entry name" value="PERMEASE-RELATED"/>
    <property type="match status" value="1"/>
</dbReference>
<comment type="caution">
    <text evidence="8">The sequence shown here is derived from an EMBL/GenBank/DDBJ whole genome shotgun (WGS) entry which is preliminary data.</text>
</comment>
<gene>
    <name evidence="8" type="ORF">FB45DRAFT_1020485</name>
</gene>
<feature type="transmembrane region" description="Helical" evidence="7">
    <location>
        <begin position="177"/>
        <end position="197"/>
    </location>
</feature>
<dbReference type="EMBL" id="JARKIF010000003">
    <property type="protein sequence ID" value="KAJ7643658.1"/>
    <property type="molecule type" value="Genomic_DNA"/>
</dbReference>
<protein>
    <submittedName>
        <fullName evidence="8">Major facilitator superfamily domain-containing protein</fullName>
    </submittedName>
</protein>
<feature type="transmembrane region" description="Helical" evidence="7">
    <location>
        <begin position="209"/>
        <end position="229"/>
    </location>
</feature>
<evidence type="ECO:0000256" key="1">
    <source>
        <dbReference type="ARBA" id="ARBA00004141"/>
    </source>
</evidence>
<feature type="transmembrane region" description="Helical" evidence="7">
    <location>
        <begin position="393"/>
        <end position="412"/>
    </location>
</feature>
<keyword evidence="2" id="KW-0813">Transport</keyword>
<dbReference type="SUPFAM" id="SSF103473">
    <property type="entry name" value="MFS general substrate transporter"/>
    <property type="match status" value="1"/>
</dbReference>
<keyword evidence="4 7" id="KW-1133">Transmembrane helix</keyword>
<evidence type="ECO:0000256" key="7">
    <source>
        <dbReference type="SAM" id="Phobius"/>
    </source>
</evidence>
<evidence type="ECO:0000256" key="5">
    <source>
        <dbReference type="ARBA" id="ARBA00023136"/>
    </source>
</evidence>
<keyword evidence="9" id="KW-1185">Reference proteome</keyword>
<evidence type="ECO:0000256" key="3">
    <source>
        <dbReference type="ARBA" id="ARBA00022692"/>
    </source>
</evidence>
<evidence type="ECO:0000256" key="2">
    <source>
        <dbReference type="ARBA" id="ARBA00022448"/>
    </source>
</evidence>
<sequence length="556" mass="62107">MSTEQSNVKVYDHEGAPNSPAPEIGTPERVLAERKLVRKLDCRLMPAAFLIFIMNYVDRAAITTARLKGLEKDLGLSDLQYTIVLSALYATYCPAQLPATIASQFLLGCAPSDIYLDSESCNPAIVVYRHLCRPLGPRQYSYRRMALGIPEAAWYPGAMYLLSRWYTKKELGLRASILYIGQLISNAFGSLMAAGILSTMEGKRGIRGWRWLFFIEVSLVYTNLSAYQVGIGLYYNGDWDCCHVGFTELRMQYPGLYSWAEVSDSQPNNTPWIVGDERRLAEARLADDLSETEEDREAADSPLHGLKLAIRDPLMWAFTMMTLTQLLGQSFMIFFPTSAFHIVFMQYLTSSHQPDSDSRIFRYNHLAPCSAPMDFAAGRLLFPGMELRTEERFSHIGVAWWSAMLGFIISLSTNSVPARYLSMFLMAFAPAGSGSLPVVWLSNVIPRPLSYVNVPPGIFDVTADSETTLRKRAAAIGISSGVGNIGILIGSYTWRSEWSPFYHPSMIISLSALVLSSAIAFGIRRHLIRKNHQLDQDEKAAAGQGMTLAKGFRYLY</sequence>
<evidence type="ECO:0000313" key="9">
    <source>
        <dbReference type="Proteomes" id="UP001221142"/>
    </source>
</evidence>
<dbReference type="GO" id="GO:0022857">
    <property type="term" value="F:transmembrane transporter activity"/>
    <property type="evidence" value="ECO:0007669"/>
    <property type="project" value="TreeGrafter"/>
</dbReference>
<comment type="subcellular location">
    <subcellularLocation>
        <location evidence="1">Membrane</location>
        <topology evidence="1">Multi-pass membrane protein</topology>
    </subcellularLocation>
</comment>
<dbReference type="GO" id="GO:0016020">
    <property type="term" value="C:membrane"/>
    <property type="evidence" value="ECO:0007669"/>
    <property type="project" value="UniProtKB-SubCell"/>
</dbReference>
<dbReference type="Gene3D" id="1.20.1250.20">
    <property type="entry name" value="MFS general substrate transporter like domains"/>
    <property type="match status" value="3"/>
</dbReference>
<feature type="transmembrane region" description="Helical" evidence="7">
    <location>
        <begin position="506"/>
        <end position="523"/>
    </location>
</feature>
<feature type="transmembrane region" description="Helical" evidence="7">
    <location>
        <begin position="473"/>
        <end position="494"/>
    </location>
</feature>
<evidence type="ECO:0000313" key="8">
    <source>
        <dbReference type="EMBL" id="KAJ7643658.1"/>
    </source>
</evidence>
<accession>A0AAD7CA71</accession>
<feature type="region of interest" description="Disordered" evidence="6">
    <location>
        <begin position="1"/>
        <end position="25"/>
    </location>
</feature>
<reference evidence="8" key="1">
    <citation type="submission" date="2023-03" db="EMBL/GenBank/DDBJ databases">
        <title>Massive genome expansion in bonnet fungi (Mycena s.s.) driven by repeated elements and novel gene families across ecological guilds.</title>
        <authorList>
            <consortium name="Lawrence Berkeley National Laboratory"/>
            <person name="Harder C.B."/>
            <person name="Miyauchi S."/>
            <person name="Viragh M."/>
            <person name="Kuo A."/>
            <person name="Thoen E."/>
            <person name="Andreopoulos B."/>
            <person name="Lu D."/>
            <person name="Skrede I."/>
            <person name="Drula E."/>
            <person name="Henrissat B."/>
            <person name="Morin E."/>
            <person name="Kohler A."/>
            <person name="Barry K."/>
            <person name="LaButti K."/>
            <person name="Morin E."/>
            <person name="Salamov A."/>
            <person name="Lipzen A."/>
            <person name="Mereny Z."/>
            <person name="Hegedus B."/>
            <person name="Baldrian P."/>
            <person name="Stursova M."/>
            <person name="Weitz H."/>
            <person name="Taylor A."/>
            <person name="Grigoriev I.V."/>
            <person name="Nagy L.G."/>
            <person name="Martin F."/>
            <person name="Kauserud H."/>
        </authorList>
    </citation>
    <scope>NUCLEOTIDE SEQUENCE</scope>
    <source>
        <strain evidence="8">9284</strain>
    </source>
</reference>
<dbReference type="Proteomes" id="UP001221142">
    <property type="component" value="Unassembled WGS sequence"/>
</dbReference>
<dbReference type="InterPro" id="IPR036259">
    <property type="entry name" value="MFS_trans_sf"/>
</dbReference>
<evidence type="ECO:0000256" key="4">
    <source>
        <dbReference type="ARBA" id="ARBA00022989"/>
    </source>
</evidence>
<evidence type="ECO:0000256" key="6">
    <source>
        <dbReference type="SAM" id="MobiDB-lite"/>
    </source>
</evidence>
<name>A0AAD7CA71_9AGAR</name>
<dbReference type="PANTHER" id="PTHR43791:SF78">
    <property type="entry name" value="TRANSPORTER, PUTATIVE (AFU_ORTHOLOGUE AFUA_3G01370)-RELATED"/>
    <property type="match status" value="1"/>
</dbReference>